<name>A0A2A2KXP2_9BILA</name>
<feature type="region of interest" description="Disordered" evidence="1">
    <location>
        <begin position="225"/>
        <end position="334"/>
    </location>
</feature>
<reference evidence="4 5" key="1">
    <citation type="journal article" date="2017" name="Curr. Biol.">
        <title>Genome architecture and evolution of a unichromosomal asexual nematode.</title>
        <authorList>
            <person name="Fradin H."/>
            <person name="Zegar C."/>
            <person name="Gutwein M."/>
            <person name="Lucas J."/>
            <person name="Kovtun M."/>
            <person name="Corcoran D."/>
            <person name="Baugh L.R."/>
            <person name="Kiontke K."/>
            <person name="Gunsalus K."/>
            <person name="Fitch D.H."/>
            <person name="Piano F."/>
        </authorList>
    </citation>
    <scope>NUCLEOTIDE SEQUENCE [LARGE SCALE GENOMIC DNA]</scope>
    <source>
        <strain evidence="4">PF1309</strain>
    </source>
</reference>
<feature type="domain" description="VWFA" evidence="3">
    <location>
        <begin position="766"/>
        <end position="937"/>
    </location>
</feature>
<dbReference type="SUPFAM" id="SSF53300">
    <property type="entry name" value="vWA-like"/>
    <property type="match status" value="10"/>
</dbReference>
<feature type="compositionally biased region" description="Low complexity" evidence="1">
    <location>
        <begin position="1376"/>
        <end position="1404"/>
    </location>
</feature>
<dbReference type="InterPro" id="IPR050525">
    <property type="entry name" value="ECM_Assembly_Org"/>
</dbReference>
<dbReference type="PANTHER" id="PTHR24020">
    <property type="entry name" value="COLLAGEN ALPHA"/>
    <property type="match status" value="1"/>
</dbReference>
<feature type="compositionally biased region" description="Low complexity" evidence="1">
    <location>
        <begin position="311"/>
        <end position="334"/>
    </location>
</feature>
<feature type="domain" description="VWFA" evidence="3">
    <location>
        <begin position="2156"/>
        <end position="2314"/>
    </location>
</feature>
<feature type="domain" description="VWFA" evidence="3">
    <location>
        <begin position="2374"/>
        <end position="2549"/>
    </location>
</feature>
<feature type="domain" description="VWFA" evidence="3">
    <location>
        <begin position="341"/>
        <end position="508"/>
    </location>
</feature>
<feature type="transmembrane region" description="Helical" evidence="2">
    <location>
        <begin position="42"/>
        <end position="66"/>
    </location>
</feature>
<dbReference type="Pfam" id="PF13768">
    <property type="entry name" value="VWA_3"/>
    <property type="match status" value="3"/>
</dbReference>
<dbReference type="Pfam" id="PF00092">
    <property type="entry name" value="VWA"/>
    <property type="match status" value="2"/>
</dbReference>
<dbReference type="OrthoDB" id="5834720at2759"/>
<evidence type="ECO:0000313" key="4">
    <source>
        <dbReference type="EMBL" id="PAV78563.1"/>
    </source>
</evidence>
<feature type="compositionally biased region" description="Low complexity" evidence="1">
    <location>
        <begin position="1504"/>
        <end position="1518"/>
    </location>
</feature>
<evidence type="ECO:0000259" key="3">
    <source>
        <dbReference type="PROSITE" id="PS50234"/>
    </source>
</evidence>
<dbReference type="Proteomes" id="UP000218231">
    <property type="component" value="Unassembled WGS sequence"/>
</dbReference>
<gene>
    <name evidence="4" type="ORF">WR25_09581</name>
</gene>
<feature type="compositionally biased region" description="Low complexity" evidence="1">
    <location>
        <begin position="724"/>
        <end position="743"/>
    </location>
</feature>
<protein>
    <recommendedName>
        <fullName evidence="3">VWFA domain-containing protein</fullName>
    </recommendedName>
</protein>
<feature type="region of interest" description="Disordered" evidence="1">
    <location>
        <begin position="1501"/>
        <end position="1523"/>
    </location>
</feature>
<evidence type="ECO:0000313" key="5">
    <source>
        <dbReference type="Proteomes" id="UP000218231"/>
    </source>
</evidence>
<keyword evidence="2" id="KW-0472">Membrane</keyword>
<evidence type="ECO:0000256" key="1">
    <source>
        <dbReference type="SAM" id="MobiDB-lite"/>
    </source>
</evidence>
<keyword evidence="2" id="KW-1133">Transmembrane helix</keyword>
<keyword evidence="5" id="KW-1185">Reference proteome</keyword>
<feature type="compositionally biased region" description="Low complexity" evidence="1">
    <location>
        <begin position="248"/>
        <end position="258"/>
    </location>
</feature>
<dbReference type="InterPro" id="IPR036465">
    <property type="entry name" value="vWFA_dom_sf"/>
</dbReference>
<dbReference type="InterPro" id="IPR002035">
    <property type="entry name" value="VWF_A"/>
</dbReference>
<dbReference type="EMBL" id="LIAE01007551">
    <property type="protein sequence ID" value="PAV78563.1"/>
    <property type="molecule type" value="Genomic_DNA"/>
</dbReference>
<feature type="compositionally biased region" description="Polar residues" evidence="1">
    <location>
        <begin position="1338"/>
        <end position="1375"/>
    </location>
</feature>
<feature type="compositionally biased region" description="Pro residues" evidence="1">
    <location>
        <begin position="233"/>
        <end position="247"/>
    </location>
</feature>
<sequence length="2710" mass="291441">MILEDWEDTGGGGIIDDYRPSERSRSEDRWYLLEGVDPKAKWVTVFLFMSGLLMLIAGSIMLGIGVSKNNGGGSGCTVTGSAMYVTIASSNVSYDQVLKDYNGSSMALINQIRAALSSSSSLKSPYISMLDATSMPQITLLGISPNPYSSQSVNAMFGLAYTSQTVPSQDALQNQLTDGTNIQVYQITDSEPASLQQQVCTVVNANYTNYNYTSTTLAILSSSPIPIQTSPSTQPPPCTSPTNPPTPGSTSPTSVNPPQTSNTPLPSNATTVSQNIPSSTSPGQVTQSSQQTNAPSQSTVSGSPLTSQSGQPSSNSPTTNQPITTTPTPSVSPTTTFLMKDVVLLIDDSTALQNADNYNQIRTWITTQLIPLWTVNPSNIEVAPVTYASLEFSILMYFDEQNRDELIQVVNTADYLGKYAPGIAQATTTLKGTRGVAQTVILLSASSNASDIEAASQYAHILNGEKNQVITVAYGGADGNLLGVLSAGPSHFFAVPDFKLTQDIASSITNLIYGGPLPTTSAFTPTTSGSPYVFPCNPDVAIIWDTSSAVGSELEYQTQVFFIANQLIKTWPISTDGMEGEGVVYTSRADSTPVFAPGSYQYSDWTHFASAVAIYHDFYYGATPNITGAFNWLAGKLDNRRSGRTYVTILFTYSSDLNDIMTAIPWVDAIGGNLVIVGMGQNVNAAYLQYLTLNVITNYNYTDILVTAINGELCSHSPATGTIPQSPSTSTAQPTTSKSTGPPVTQPPSSPATPQPCTNCVPRAENILIAIDSSNKWSAVDFVRQTSFISNLLTKDWNHWDRVAILGWDSNRFHENPANFQDLQNYDEFVQVLQNMAPRSDPPELYSAFKWAQTYQPIKQYGQQTTLLFSRTGDAQSVQNSSSYASSLRNLGQVIIVGIGSDTLSNGLGDLATPGNVVSWPDLTNTDGLADQITKMLNGEVTMPTTSPHTNGPTSQMQTTTSKTPGATSTSNVPPQTSAATSGTQQPQTSPATSQSPASGTFSTTKNPQTSGTTQQPSSPSSSTERPSTQPSSPPTPQPCSDCIPRAENILIVVDASNIWNDTDFNLQINFAKSLGTNWNHWERVAILEWDSDKKTQNIANFQDLTSYDDYSGIFQIASIQSDPPQLFSAFKWALTYKPLPKYGQMTTLLFSRTGDSQSVQNASTLAAQLRNMGQVIIVGIGSDALSNGLGDLATPGNVVPWPDLTNTDGSHFYFKCAPTNFCCNFTTSTNLRNNSTTFISIFFNGKTIYTTIFPAFKWALTYKPLPKYGQMTTLLFSRTGDAQSVQNASTLAAQLRNMGQVIIVGIGSDALSHGLGDLASSGNAISWPDLTNTTGLSDQIQGLLNGGQTLPTTSPHTNGPTSQMPQSSTSNAPPQTSGATSQQTNTGTSSTSQPQTSTPPISTLPATTGTLPYLPCNRDVILLLDASNALQSQDNFNSFKNWVINSLVKLWPVGSSTLPVAPFGYFNGLSSGNGFHFTESGYGLSQSLAANVTNAICNPVPTPTTTTRPQTTVTTTQPPSPSPYNCSPDIAILFDGSRALSENDFMNMIDYASSDLITNWLVDPSDTEVALFVYNKLTGFMASNAWSFGSNSQLKSTLNDIRTHYLGGDSSISSGLNYLNGRLDYNDIYSAVPIAQSIGGNMIVVGVGNNVNGTVLGYLSGNVITPPHLSHDVTVKIDVEMCSPSTPHVTMPPATTPVMTTTAPVTTQPPAYNPQDADIVFLLDVSNSLNESSLVLEKDLIAQMTLNWNHWERTALFTYAGRDNFTKLVDYGEGTNYKDFMDKIVGLQIIDASASITSALANLDSTANPTKTQRVIFITSTREITDIQSAVNVSHDLQAKGAMIVVGLLIPDTQGIDLLASPNSALSLPTASASVSIVNKITDLLNPPISTTVTTVTGGQTTQTPKPTTLNPGQPCADCYPDQANLLLILDASKQDPNSLAQQLIVANQVTSSWNHFERTSLAYFGYNLVPVINYEDLTPNDGASFQLLINSTTMLNDPPNMARALKQALGIIPRPKFGPQHVLFFTTNSNNEQIMNAVASAQALQKLGSVTVIGVGLANQYLAQLASPNDLILWQNVNDTSNVANQIMGTLPHGTPPTQGPTTSTTKGMVTSAGITSTVQPIMTSSNVPGSTITSVTGSTSSPSPSPALDCNVDIAMILDASDALSDTDFVLMNQFLAYNLTANWYINPFNGSEAGVFLNTDTLTYNEQGYFNFNNQADLAYSIIQNSGLRFGDGSSIANGLKSFDSILYNNHNRHGFGTVILQITYASAIDDIKEAYKVIQLMKAEYNINYILVGVGPNITNDIFDLTEFTLKIPDFKDPKLADSINALICQKSPLTVTFPVTTTQLTQGPVTSGATVPTSPLPYIPEKEAILFVLDASADASNGLLDEEKIIVAGMVDEWTHFERIGLASYADYLTYVDWVQYYNPRENRADFVEKLDAIVAHRDKVGNVSAALHHTHEAYVPVDIQRVVFFTTSKNPDDFKDAVYWSNELQAMGSVTVVGMNMNDTDLPLLQTISSPGAAVNVPAQFTVDQIAQQIEQTLSSKFYSTTIKPTGITQQLTSSAAQQTTTFVDYEPEEADIVIVIDASMNCTQNLFDEKTLIQNLVTTRWTHFERIGLATYATTVYSQWMDYNDPHNSYDVFMEKLDDLPIHIDQTGRVAKSGLGSPGALIAYPSKDMAGLVAAEIRETLSPYFYTTTVTKSPSGTS</sequence>
<feature type="region of interest" description="Disordered" evidence="1">
    <location>
        <begin position="1"/>
        <end position="20"/>
    </location>
</feature>
<proteinExistence type="predicted"/>
<keyword evidence="2" id="KW-0812">Transmembrane</keyword>
<accession>A0A2A2KXP2</accession>
<evidence type="ECO:0000256" key="2">
    <source>
        <dbReference type="SAM" id="Phobius"/>
    </source>
</evidence>
<feature type="region of interest" description="Disordered" evidence="1">
    <location>
        <begin position="1338"/>
        <end position="1408"/>
    </location>
</feature>
<dbReference type="Gene3D" id="3.40.50.410">
    <property type="entry name" value="von Willebrand factor, type A domain"/>
    <property type="match status" value="10"/>
</dbReference>
<feature type="compositionally biased region" description="Pro residues" evidence="1">
    <location>
        <begin position="744"/>
        <end position="754"/>
    </location>
</feature>
<feature type="compositionally biased region" description="Low complexity" evidence="1">
    <location>
        <begin position="959"/>
        <end position="1001"/>
    </location>
</feature>
<dbReference type="PANTHER" id="PTHR24020:SF84">
    <property type="entry name" value="VWFA DOMAIN-CONTAINING PROTEIN"/>
    <property type="match status" value="1"/>
</dbReference>
<dbReference type="PROSITE" id="PS50234">
    <property type="entry name" value="VWFA"/>
    <property type="match status" value="5"/>
</dbReference>
<feature type="region of interest" description="Disordered" evidence="1">
    <location>
        <begin position="941"/>
        <end position="1043"/>
    </location>
</feature>
<organism evidence="4 5">
    <name type="scientific">Diploscapter pachys</name>
    <dbReference type="NCBI Taxonomy" id="2018661"/>
    <lineage>
        <taxon>Eukaryota</taxon>
        <taxon>Metazoa</taxon>
        <taxon>Ecdysozoa</taxon>
        <taxon>Nematoda</taxon>
        <taxon>Chromadorea</taxon>
        <taxon>Rhabditida</taxon>
        <taxon>Rhabditina</taxon>
        <taxon>Rhabditomorpha</taxon>
        <taxon>Rhabditoidea</taxon>
        <taxon>Rhabditidae</taxon>
        <taxon>Diploscapter</taxon>
    </lineage>
</organism>
<feature type="region of interest" description="Disordered" evidence="1">
    <location>
        <begin position="720"/>
        <end position="757"/>
    </location>
</feature>
<comment type="caution">
    <text evidence="4">The sequence shown here is derived from an EMBL/GenBank/DDBJ whole genome shotgun (WGS) entry which is preliminary data.</text>
</comment>
<dbReference type="SMART" id="SM00327">
    <property type="entry name" value="VWA"/>
    <property type="match status" value="7"/>
</dbReference>
<feature type="compositionally biased region" description="Polar residues" evidence="1">
    <location>
        <begin position="943"/>
        <end position="958"/>
    </location>
</feature>
<feature type="domain" description="VWFA" evidence="3">
    <location>
        <begin position="1530"/>
        <end position="1620"/>
    </location>
</feature>
<feature type="compositionally biased region" description="Polar residues" evidence="1">
    <location>
        <begin position="259"/>
        <end position="310"/>
    </location>
</feature>
<feature type="compositionally biased region" description="Low complexity" evidence="1">
    <location>
        <begin position="1008"/>
        <end position="1031"/>
    </location>
</feature>